<dbReference type="InterPro" id="IPR000073">
    <property type="entry name" value="AB_hydrolase_1"/>
</dbReference>
<dbReference type="Pfam" id="PF12697">
    <property type="entry name" value="Abhydrolase_6"/>
    <property type="match status" value="1"/>
</dbReference>
<protein>
    <submittedName>
        <fullName evidence="2">Alpha/Beta hydrolase protein</fullName>
    </submittedName>
</protein>
<evidence type="ECO:0000313" key="2">
    <source>
        <dbReference type="EMBL" id="KAF8891933.1"/>
    </source>
</evidence>
<dbReference type="AlphaFoldDB" id="A0A9P5NHG0"/>
<proteinExistence type="predicted"/>
<organism evidence="2 3">
    <name type="scientific">Gymnopilus junonius</name>
    <name type="common">Spectacular rustgill mushroom</name>
    <name type="synonym">Gymnopilus spectabilis subsp. junonius</name>
    <dbReference type="NCBI Taxonomy" id="109634"/>
    <lineage>
        <taxon>Eukaryota</taxon>
        <taxon>Fungi</taxon>
        <taxon>Dikarya</taxon>
        <taxon>Basidiomycota</taxon>
        <taxon>Agaricomycotina</taxon>
        <taxon>Agaricomycetes</taxon>
        <taxon>Agaricomycetidae</taxon>
        <taxon>Agaricales</taxon>
        <taxon>Agaricineae</taxon>
        <taxon>Hymenogastraceae</taxon>
        <taxon>Gymnopilus</taxon>
    </lineage>
</organism>
<dbReference type="SUPFAM" id="SSF53474">
    <property type="entry name" value="alpha/beta-Hydrolases"/>
    <property type="match status" value="1"/>
</dbReference>
<feature type="domain" description="AB hydrolase-1" evidence="1">
    <location>
        <begin position="28"/>
        <end position="328"/>
    </location>
</feature>
<dbReference type="Gene3D" id="3.40.50.1820">
    <property type="entry name" value="alpha/beta hydrolase"/>
    <property type="match status" value="1"/>
</dbReference>
<gene>
    <name evidence="2" type="ORF">CPB84DRAFT_1683122</name>
</gene>
<evidence type="ECO:0000313" key="3">
    <source>
        <dbReference type="Proteomes" id="UP000724874"/>
    </source>
</evidence>
<comment type="caution">
    <text evidence="2">The sequence shown here is derived from an EMBL/GenBank/DDBJ whole genome shotgun (WGS) entry which is preliminary data.</text>
</comment>
<keyword evidence="3" id="KW-1185">Reference proteome</keyword>
<dbReference type="GO" id="GO:0016787">
    <property type="term" value="F:hydrolase activity"/>
    <property type="evidence" value="ECO:0007669"/>
    <property type="project" value="UniProtKB-KW"/>
</dbReference>
<reference evidence="2" key="1">
    <citation type="submission" date="2020-11" db="EMBL/GenBank/DDBJ databases">
        <authorList>
            <consortium name="DOE Joint Genome Institute"/>
            <person name="Ahrendt S."/>
            <person name="Riley R."/>
            <person name="Andreopoulos W."/>
            <person name="LaButti K."/>
            <person name="Pangilinan J."/>
            <person name="Ruiz-duenas F.J."/>
            <person name="Barrasa J.M."/>
            <person name="Sanchez-Garcia M."/>
            <person name="Camarero S."/>
            <person name="Miyauchi S."/>
            <person name="Serrano A."/>
            <person name="Linde D."/>
            <person name="Babiker R."/>
            <person name="Drula E."/>
            <person name="Ayuso-Fernandez I."/>
            <person name="Pacheco R."/>
            <person name="Padilla G."/>
            <person name="Ferreira P."/>
            <person name="Barriuso J."/>
            <person name="Kellner H."/>
            <person name="Castanera R."/>
            <person name="Alfaro M."/>
            <person name="Ramirez L."/>
            <person name="Pisabarro A.G."/>
            <person name="Kuo A."/>
            <person name="Tritt A."/>
            <person name="Lipzen A."/>
            <person name="He G."/>
            <person name="Yan M."/>
            <person name="Ng V."/>
            <person name="Cullen D."/>
            <person name="Martin F."/>
            <person name="Rosso M.-N."/>
            <person name="Henrissat B."/>
            <person name="Hibbett D."/>
            <person name="Martinez A.T."/>
            <person name="Grigoriev I.V."/>
        </authorList>
    </citation>
    <scope>NUCLEOTIDE SEQUENCE</scope>
    <source>
        <strain evidence="2">AH 44721</strain>
    </source>
</reference>
<sequence>MPSLAVRDNLEYFYIDSGAPNATEYKTIIIIHGHTFHSGTFKRLLPLAPSRSLRVIALNRREYPGTTPFSAEELRIFKSGSEEERAKLLAQQGFDLASFISTLVKQLDLPKDVTIVAWSMGNIFLMSLLSSINALPADVKGILQSSVKNIIMWDPPSQALGITSPPGGYVPLWDDDLPPEARGPAFGIWAASYWKHGDISTHDLKVFNYRDAEKYPAPSTENMGEELFSVTDFTAGDKCETVLVEPVFFGILSRQRDKALFDSATRDSWAGASFTHMYGDANSWNVIYSNWFLEDKVKTLNAGKGKELISFKLIPGANHFLMWDEPEAALNTFEAVIKS</sequence>
<keyword evidence="2" id="KW-0378">Hydrolase</keyword>
<dbReference type="Proteomes" id="UP000724874">
    <property type="component" value="Unassembled WGS sequence"/>
</dbReference>
<dbReference type="InterPro" id="IPR029058">
    <property type="entry name" value="AB_hydrolase_fold"/>
</dbReference>
<dbReference type="OrthoDB" id="3466517at2759"/>
<name>A0A9P5NHG0_GYMJU</name>
<dbReference type="EMBL" id="JADNYJ010000070">
    <property type="protein sequence ID" value="KAF8891933.1"/>
    <property type="molecule type" value="Genomic_DNA"/>
</dbReference>
<evidence type="ECO:0000259" key="1">
    <source>
        <dbReference type="Pfam" id="PF12697"/>
    </source>
</evidence>
<accession>A0A9P5NHG0</accession>